<dbReference type="SUPFAM" id="SSF89550">
    <property type="entry name" value="PHP domain-like"/>
    <property type="match status" value="1"/>
</dbReference>
<dbReference type="Pfam" id="PF14579">
    <property type="entry name" value="HHH_6"/>
    <property type="match status" value="1"/>
</dbReference>
<dbReference type="PANTHER" id="PTHR32294:SF4">
    <property type="entry name" value="ERROR-PRONE DNA POLYMERASE"/>
    <property type="match status" value="1"/>
</dbReference>
<dbReference type="InterPro" id="IPR003141">
    <property type="entry name" value="Pol/His_phosphatase_N"/>
</dbReference>
<dbReference type="NCBIfam" id="TIGR00594">
    <property type="entry name" value="polc"/>
    <property type="match status" value="1"/>
</dbReference>
<dbReference type="EC" id="2.7.7.7" evidence="9"/>
<dbReference type="InterPro" id="IPR012340">
    <property type="entry name" value="NA-bd_OB-fold"/>
</dbReference>
<comment type="function">
    <text evidence="9">DNA polymerase involved in damage-induced mutagenesis and translesion synthesis (TLS). It is not the major replicative DNA polymerase.</text>
</comment>
<dbReference type="GO" id="GO:0005737">
    <property type="term" value="C:cytoplasm"/>
    <property type="evidence" value="ECO:0007669"/>
    <property type="project" value="UniProtKB-SubCell"/>
</dbReference>
<dbReference type="InterPro" id="IPR004013">
    <property type="entry name" value="PHP_dom"/>
</dbReference>
<dbReference type="Gene3D" id="2.40.50.140">
    <property type="entry name" value="Nucleic acid-binding proteins"/>
    <property type="match status" value="1"/>
</dbReference>
<dbReference type="InterPro" id="IPR040982">
    <property type="entry name" value="DNA_pol3_finger"/>
</dbReference>
<dbReference type="NCBIfam" id="NF004225">
    <property type="entry name" value="PRK05672.1"/>
    <property type="match status" value="1"/>
</dbReference>
<keyword evidence="3 9" id="KW-0548">Nucleotidyltransferase</keyword>
<dbReference type="Gene3D" id="3.20.20.140">
    <property type="entry name" value="Metal-dependent hydrolases"/>
    <property type="match status" value="1"/>
</dbReference>
<dbReference type="PANTHER" id="PTHR32294">
    <property type="entry name" value="DNA POLYMERASE III SUBUNIT ALPHA"/>
    <property type="match status" value="1"/>
</dbReference>
<dbReference type="CDD" id="cd04485">
    <property type="entry name" value="DnaE_OBF"/>
    <property type="match status" value="1"/>
</dbReference>
<evidence type="ECO:0000256" key="9">
    <source>
        <dbReference type="HAMAP-Rule" id="MF_01902"/>
    </source>
</evidence>
<dbReference type="HAMAP" id="MF_01902">
    <property type="entry name" value="DNApol_error_prone"/>
    <property type="match status" value="1"/>
</dbReference>
<organism evidence="12 13">
    <name type="scientific">Actinomyces bowdenii</name>
    <dbReference type="NCBI Taxonomy" id="131109"/>
    <lineage>
        <taxon>Bacteria</taxon>
        <taxon>Bacillati</taxon>
        <taxon>Actinomycetota</taxon>
        <taxon>Actinomycetes</taxon>
        <taxon>Actinomycetales</taxon>
        <taxon>Actinomycetaceae</taxon>
        <taxon>Actinomyces</taxon>
    </lineage>
</organism>
<comment type="caution">
    <text evidence="12">The sequence shown here is derived from an EMBL/GenBank/DDBJ whole genome shotgun (WGS) entry which is preliminary data.</text>
</comment>
<sequence>MTSPHRYAELHAHSAYSFLDGANEPEDLATAAVELGLEALGLTDHNGMPGIVKHAQAGRAHGLPTVHGTELTLADGSHLPVLARSPHGYRRLAAAISEHNLNAGHAQEPAHDPAALATALEGSCLILTGTANGPLRRALGDPHRPETWDLAAADACLGRLADLFADPNRPRRPSGSHPCSGPTAVGAPTALLAEQGADIGLAVELTLTAGPTDAALTEALSRLAAAHRLPLVATGAVRCARPRDARLADVLTATRLVTDLDGARGHLPAIGRWLRSPADMLRLHRRAPHAVLTAARIGTEIAFDLSLIAPDLPAIEVPPGHTPATWLRELTHRGALRRYGTPEQDPRAWEVLGHELDVIEQLGFPGYFLIVHAIVEYCEQAAILCQGRGSAANSAVCYALGITAVDAVRHRMLFERFLSPGRAGYPDIDLDIEACRREEVIQHVYSRYGRHCAAQVANVISYRPRSAVRDAARALGHPAGLQDAWASQMDRWSSLRPDDGAPAGPAPAADPGHRGQPGRRDEEVPAQVIDIAERLLRLPRHLSIHSGGMVLCDRPVTEVCPVRWAAMPGRSVLQWDKDDCAAAGLVKFDLLGLGALTALRLAFDGLARRGEAVPEQPPGEHADHAPAGVLRSAQAGRPWGLHTLPEDDPAVYRLLCAADTVGVFQVESRAQMATLPRLRPQEFYDIVVEVALIRPGPIQGDAVSPYIRRRQGREEVTYLHESLKPALAKTLGVPLFQEQLMQIAVDAAGFSPAEADALRQAMGAKRSAERMEALHERFVEGMMSLRGASRDIAETLFDKLRAFADFGFPESHAFSFAYLVYAAAWLKARKPEDFYAGVLAAQPMGFWSPQSLVADARRHGVRVLAADVSSSQVQAVVEQRPTRQEGRDAGTGGEQEWAPVLPSPTAPTTIDAHPDLAVRLGLAPIRGIGQDSAEIIVAEREKGPYRDLADFARRLPLSRSQLESLAAAGALRSLGVGRREALWAAGPLAQEHGSRRGRGRPGAGDWFQPTLPGTAVGTTAPPLPEMDHRSRMVADLRLTGVSTQGCPIGLLREALSGAGILTTAQVRAQDDGVRVRVAGVVTHRQRPHTASGLIFLNLEDETGLLNVVCSAGMWKRYRAVGRRAGALVVRGVVEQSEPPLPEAGDAAQTGPGVTALRAEHLEALEGAAPTRSRDWQ</sequence>
<dbReference type="RefSeq" id="WP_179901337.1">
    <property type="nucleotide sequence ID" value="NZ_JACBXV010000206.1"/>
</dbReference>
<dbReference type="InterPro" id="IPR011708">
    <property type="entry name" value="DNA_pol3_alpha_NTPase_dom"/>
</dbReference>
<dbReference type="InterPro" id="IPR016195">
    <property type="entry name" value="Pol/histidinol_Pase-like"/>
</dbReference>
<comment type="similarity">
    <text evidence="9">Belongs to the DNA polymerase type-C family. DnaE2 subfamily.</text>
</comment>
<dbReference type="GO" id="GO:0006281">
    <property type="term" value="P:DNA repair"/>
    <property type="evidence" value="ECO:0007669"/>
    <property type="project" value="UniProtKB-UniRule"/>
</dbReference>
<feature type="region of interest" description="Disordered" evidence="10">
    <location>
        <begin position="1137"/>
        <end position="1176"/>
    </location>
</feature>
<evidence type="ECO:0000256" key="6">
    <source>
        <dbReference type="ARBA" id="ARBA00022932"/>
    </source>
</evidence>
<evidence type="ECO:0000259" key="11">
    <source>
        <dbReference type="SMART" id="SM00481"/>
    </source>
</evidence>
<evidence type="ECO:0000256" key="8">
    <source>
        <dbReference type="ARBA" id="ARBA00049244"/>
    </source>
</evidence>
<evidence type="ECO:0000256" key="7">
    <source>
        <dbReference type="ARBA" id="ARBA00023204"/>
    </source>
</evidence>
<evidence type="ECO:0000313" key="12">
    <source>
        <dbReference type="EMBL" id="NYS70092.1"/>
    </source>
</evidence>
<dbReference type="Pfam" id="PF17657">
    <property type="entry name" value="DNA_pol3_finger"/>
    <property type="match status" value="1"/>
</dbReference>
<name>A0A853EP31_9ACTO</name>
<dbReference type="GO" id="GO:0008408">
    <property type="term" value="F:3'-5' exonuclease activity"/>
    <property type="evidence" value="ECO:0007669"/>
    <property type="project" value="InterPro"/>
</dbReference>
<keyword evidence="5 9" id="KW-0227">DNA damage</keyword>
<feature type="domain" description="Polymerase/histidinol phosphatase N-terminal" evidence="11">
    <location>
        <begin position="8"/>
        <end position="75"/>
    </location>
</feature>
<evidence type="ECO:0000256" key="1">
    <source>
        <dbReference type="ARBA" id="ARBA00022490"/>
    </source>
</evidence>
<proteinExistence type="inferred from homology"/>
<dbReference type="Gene3D" id="1.10.150.870">
    <property type="match status" value="1"/>
</dbReference>
<dbReference type="SUPFAM" id="SSF160975">
    <property type="entry name" value="AF1531-like"/>
    <property type="match status" value="1"/>
</dbReference>
<dbReference type="InterPro" id="IPR004805">
    <property type="entry name" value="DnaE2/DnaE/PolC"/>
</dbReference>
<dbReference type="GO" id="GO:0003887">
    <property type="term" value="F:DNA-directed DNA polymerase activity"/>
    <property type="evidence" value="ECO:0007669"/>
    <property type="project" value="UniProtKB-UniRule"/>
</dbReference>
<dbReference type="Pfam" id="PF02811">
    <property type="entry name" value="PHP"/>
    <property type="match status" value="1"/>
</dbReference>
<evidence type="ECO:0000256" key="3">
    <source>
        <dbReference type="ARBA" id="ARBA00022695"/>
    </source>
</evidence>
<evidence type="ECO:0000256" key="4">
    <source>
        <dbReference type="ARBA" id="ARBA00022705"/>
    </source>
</evidence>
<dbReference type="Pfam" id="PF07733">
    <property type="entry name" value="DNA_pol3_alpha"/>
    <property type="match status" value="1"/>
</dbReference>
<keyword evidence="2 9" id="KW-0808">Transferase</keyword>
<comment type="subcellular location">
    <subcellularLocation>
        <location evidence="9">Cytoplasm</location>
    </subcellularLocation>
</comment>
<feature type="compositionally biased region" description="Low complexity" evidence="10">
    <location>
        <begin position="500"/>
        <end position="510"/>
    </location>
</feature>
<evidence type="ECO:0000256" key="10">
    <source>
        <dbReference type="SAM" id="MobiDB-lite"/>
    </source>
</evidence>
<evidence type="ECO:0000313" key="13">
    <source>
        <dbReference type="Proteomes" id="UP000572528"/>
    </source>
</evidence>
<feature type="region of interest" description="Disordered" evidence="10">
    <location>
        <begin position="492"/>
        <end position="521"/>
    </location>
</feature>
<dbReference type="AlphaFoldDB" id="A0A853EP31"/>
<dbReference type="EMBL" id="JACBXV010000206">
    <property type="protein sequence ID" value="NYS70092.1"/>
    <property type="molecule type" value="Genomic_DNA"/>
</dbReference>
<keyword evidence="6 9" id="KW-0239">DNA-directed DNA polymerase</keyword>
<evidence type="ECO:0000256" key="2">
    <source>
        <dbReference type="ARBA" id="ARBA00022679"/>
    </source>
</evidence>
<dbReference type="Proteomes" id="UP000572528">
    <property type="component" value="Unassembled WGS sequence"/>
</dbReference>
<keyword evidence="1 9" id="KW-0963">Cytoplasm</keyword>
<comment type="catalytic activity">
    <reaction evidence="8 9">
        <text>DNA(n) + a 2'-deoxyribonucleoside 5'-triphosphate = DNA(n+1) + diphosphate</text>
        <dbReference type="Rhea" id="RHEA:22508"/>
        <dbReference type="Rhea" id="RHEA-COMP:17339"/>
        <dbReference type="Rhea" id="RHEA-COMP:17340"/>
        <dbReference type="ChEBI" id="CHEBI:33019"/>
        <dbReference type="ChEBI" id="CHEBI:61560"/>
        <dbReference type="ChEBI" id="CHEBI:173112"/>
        <dbReference type="EC" id="2.7.7.7"/>
    </reaction>
</comment>
<accession>A0A853EP31</accession>
<dbReference type="SMART" id="SM00481">
    <property type="entry name" value="POLIIIAc"/>
    <property type="match status" value="1"/>
</dbReference>
<dbReference type="InterPro" id="IPR023073">
    <property type="entry name" value="DnaE2"/>
</dbReference>
<dbReference type="GO" id="GO:0006260">
    <property type="term" value="P:DNA replication"/>
    <property type="evidence" value="ECO:0007669"/>
    <property type="project" value="UniProtKB-KW"/>
</dbReference>
<reference evidence="12 13" key="1">
    <citation type="submission" date="2020-07" db="EMBL/GenBank/DDBJ databases">
        <title>MOT database genomes.</title>
        <authorList>
            <person name="Joseph S."/>
            <person name="Aduse-Opoku J."/>
            <person name="Hashim A."/>
            <person name="Wade W."/>
            <person name="Curtis M."/>
        </authorList>
    </citation>
    <scope>NUCLEOTIDE SEQUENCE [LARGE SCALE GENOMIC DNA]</scope>
    <source>
        <strain evidence="12 13">WMus004</strain>
    </source>
</reference>
<feature type="region of interest" description="Disordered" evidence="10">
    <location>
        <begin position="990"/>
        <end position="1025"/>
    </location>
</feature>
<dbReference type="InterPro" id="IPR029460">
    <property type="entry name" value="DNAPol_HHH"/>
</dbReference>
<protein>
    <recommendedName>
        <fullName evidence="9">Error-prone DNA polymerase</fullName>
        <ecNumber evidence="9">2.7.7.7</ecNumber>
    </recommendedName>
</protein>
<keyword evidence="4 9" id="KW-0235">DNA replication</keyword>
<feature type="region of interest" description="Disordered" evidence="10">
    <location>
        <begin position="877"/>
        <end position="900"/>
    </location>
</feature>
<evidence type="ECO:0000256" key="5">
    <source>
        <dbReference type="ARBA" id="ARBA00022763"/>
    </source>
</evidence>
<keyword evidence="7 9" id="KW-0234">DNA repair</keyword>
<gene>
    <name evidence="9" type="primary">dnaE2</name>
    <name evidence="12" type="ORF">HZZ05_11350</name>
</gene>